<evidence type="ECO:0000313" key="2">
    <source>
        <dbReference type="Proteomes" id="UP001222027"/>
    </source>
</evidence>
<dbReference type="EMBL" id="JAQQAF010000005">
    <property type="protein sequence ID" value="KAJ8486112.1"/>
    <property type="molecule type" value="Genomic_DNA"/>
</dbReference>
<comment type="caution">
    <text evidence="1">The sequence shown here is derived from an EMBL/GenBank/DDBJ whole genome shotgun (WGS) entry which is preliminary data.</text>
</comment>
<organism evidence="1 2">
    <name type="scientific">Ensete ventricosum</name>
    <name type="common">Abyssinian banana</name>
    <name type="synonym">Musa ensete</name>
    <dbReference type="NCBI Taxonomy" id="4639"/>
    <lineage>
        <taxon>Eukaryota</taxon>
        <taxon>Viridiplantae</taxon>
        <taxon>Streptophyta</taxon>
        <taxon>Embryophyta</taxon>
        <taxon>Tracheophyta</taxon>
        <taxon>Spermatophyta</taxon>
        <taxon>Magnoliopsida</taxon>
        <taxon>Liliopsida</taxon>
        <taxon>Zingiberales</taxon>
        <taxon>Musaceae</taxon>
        <taxon>Ensete</taxon>
    </lineage>
</organism>
<proteinExistence type="predicted"/>
<name>A0AAV8R0P6_ENSVE</name>
<accession>A0AAV8R0P6</accession>
<keyword evidence="2" id="KW-1185">Reference proteome</keyword>
<sequence>MMSFRGVWQERYCNLEEGIMAHKHNTCDGCSKVQQQRSYNEMVSQLMPSGQCGRDNGWTHSLAPETQNSSLLRWIDVRVSEAAMLGEDMMRRRRANESKGHKFGVGLQKRELLCCSSCLLCGIEVKRATVIEKKMKDLMMPSVAGIILSCACQELVMVLHDEPMKKNRWSNAWESCIELLENLIPAYA</sequence>
<gene>
    <name evidence="1" type="ORF">OPV22_018597</name>
</gene>
<reference evidence="1 2" key="1">
    <citation type="submission" date="2022-12" db="EMBL/GenBank/DDBJ databases">
        <title>Chromosome-scale assembly of the Ensete ventricosum genome.</title>
        <authorList>
            <person name="Dussert Y."/>
            <person name="Stocks J."/>
            <person name="Wendawek A."/>
            <person name="Woldeyes F."/>
            <person name="Nichols R.A."/>
            <person name="Borrell J.S."/>
        </authorList>
    </citation>
    <scope>NUCLEOTIDE SEQUENCE [LARGE SCALE GENOMIC DNA]</scope>
    <source>
        <strain evidence="2">cv. Maze</strain>
        <tissue evidence="1">Seeds</tissue>
    </source>
</reference>
<dbReference type="AlphaFoldDB" id="A0AAV8R0P6"/>
<protein>
    <submittedName>
        <fullName evidence="1">Uncharacterized protein</fullName>
    </submittedName>
</protein>
<evidence type="ECO:0000313" key="1">
    <source>
        <dbReference type="EMBL" id="KAJ8486112.1"/>
    </source>
</evidence>
<dbReference type="Proteomes" id="UP001222027">
    <property type="component" value="Unassembled WGS sequence"/>
</dbReference>